<evidence type="ECO:0000313" key="4">
    <source>
        <dbReference type="Proteomes" id="UP000275348"/>
    </source>
</evidence>
<evidence type="ECO:0000256" key="1">
    <source>
        <dbReference type="ARBA" id="ARBA00022729"/>
    </source>
</evidence>
<dbReference type="RefSeq" id="WP_121934927.1">
    <property type="nucleotide sequence ID" value="NZ_RDOJ01000012.1"/>
</dbReference>
<feature type="domain" description="PBP" evidence="2">
    <location>
        <begin position="43"/>
        <end position="270"/>
    </location>
</feature>
<keyword evidence="4" id="KW-1185">Reference proteome</keyword>
<dbReference type="Gene3D" id="3.40.190.10">
    <property type="entry name" value="Periplasmic binding protein-like II"/>
    <property type="match status" value="2"/>
</dbReference>
<organism evidence="3 4">
    <name type="scientific">Faecalibacter macacae</name>
    <dbReference type="NCBI Taxonomy" id="1859289"/>
    <lineage>
        <taxon>Bacteria</taxon>
        <taxon>Pseudomonadati</taxon>
        <taxon>Bacteroidota</taxon>
        <taxon>Flavobacteriia</taxon>
        <taxon>Flavobacteriales</taxon>
        <taxon>Weeksellaceae</taxon>
        <taxon>Faecalibacter</taxon>
    </lineage>
</organism>
<dbReference type="EMBL" id="RDOJ01000012">
    <property type="protein sequence ID" value="RLZ08708.1"/>
    <property type="molecule type" value="Genomic_DNA"/>
</dbReference>
<sequence length="321" mass="36292">MIKNKILALGGILAISLFTNSCNKKEEVKVEESKTKGIDKPLHTYGTLKITADPSYENVVKAITSMYQIDYPEVKFDYDFKIEELAIQDLYEGKSEFAIVSKPLTKDQETYLFNKTKILYKASPIGMDATIFVTSIENPIESISVKDIKANVYNENPDIKLVFDYPNSANFNTLNDRLGITPPKGQAIKALKSAENVIDFVQNDKKTIGIIGLNTLSDTDNPKVKDYLTKVKILKVVNDKGEIFEPINPNLRNGKYPFHRLIYFLKNEKGFGIAAGLTRFTGSQQGQLIILKENLQPYYLYKREVQINSNSLEPKKEIKAN</sequence>
<proteinExistence type="predicted"/>
<reference evidence="3 4" key="1">
    <citation type="submission" date="2018-10" db="EMBL/GenBank/DDBJ databases">
        <authorList>
            <person name="Chen X."/>
        </authorList>
    </citation>
    <scope>NUCLEOTIDE SEQUENCE [LARGE SCALE GENOMIC DNA]</scope>
    <source>
        <strain evidence="3 4">YIM 102668</strain>
    </source>
</reference>
<protein>
    <recommendedName>
        <fullName evidence="2">PBP domain-containing protein</fullName>
    </recommendedName>
</protein>
<name>A0A3L9M6V5_9FLAO</name>
<keyword evidence="1" id="KW-0732">Signal</keyword>
<evidence type="ECO:0000313" key="3">
    <source>
        <dbReference type="EMBL" id="RLZ08708.1"/>
    </source>
</evidence>
<dbReference type="Proteomes" id="UP000275348">
    <property type="component" value="Unassembled WGS sequence"/>
</dbReference>
<dbReference type="InterPro" id="IPR024370">
    <property type="entry name" value="PBP_domain"/>
</dbReference>
<evidence type="ECO:0000259" key="2">
    <source>
        <dbReference type="Pfam" id="PF12849"/>
    </source>
</evidence>
<comment type="caution">
    <text evidence="3">The sequence shown here is derived from an EMBL/GenBank/DDBJ whole genome shotgun (WGS) entry which is preliminary data.</text>
</comment>
<accession>A0A3L9M6V5</accession>
<dbReference type="SUPFAM" id="SSF53850">
    <property type="entry name" value="Periplasmic binding protein-like II"/>
    <property type="match status" value="1"/>
</dbReference>
<dbReference type="PANTHER" id="PTHR30570">
    <property type="entry name" value="PERIPLASMIC PHOSPHATE BINDING COMPONENT OF PHOSPHATE ABC TRANSPORTER"/>
    <property type="match status" value="1"/>
</dbReference>
<dbReference type="AlphaFoldDB" id="A0A3L9M6V5"/>
<dbReference type="PANTHER" id="PTHR30570:SF1">
    <property type="entry name" value="PHOSPHATE-BINDING PROTEIN PSTS"/>
    <property type="match status" value="1"/>
</dbReference>
<dbReference type="OrthoDB" id="1450880at2"/>
<dbReference type="Pfam" id="PF12849">
    <property type="entry name" value="PBP_like_2"/>
    <property type="match status" value="1"/>
</dbReference>
<dbReference type="InterPro" id="IPR050811">
    <property type="entry name" value="Phosphate_ABC_transporter"/>
</dbReference>
<gene>
    <name evidence="3" type="ORF">EAH69_09295</name>
</gene>